<dbReference type="Gene3D" id="3.60.21.10">
    <property type="match status" value="1"/>
</dbReference>
<dbReference type="GeneID" id="106470460"/>
<keyword evidence="2 5" id="KW-0812">Transmembrane</keyword>
<dbReference type="PANTHER" id="PTHR13315">
    <property type="entry name" value="METALLO PHOSPHOESTERASE RELATED"/>
    <property type="match status" value="1"/>
</dbReference>
<evidence type="ECO:0000313" key="9">
    <source>
        <dbReference type="RefSeq" id="XP_022254772.1"/>
    </source>
</evidence>
<evidence type="ECO:0000256" key="2">
    <source>
        <dbReference type="ARBA" id="ARBA00022692"/>
    </source>
</evidence>
<gene>
    <name evidence="8 9 10" type="primary">LOC106470460</name>
</gene>
<protein>
    <submittedName>
        <fullName evidence="8 9">Uncharacterized protein LOC106470460 isoform X1</fullName>
    </submittedName>
</protein>
<dbReference type="Proteomes" id="UP000694941">
    <property type="component" value="Unplaced"/>
</dbReference>
<organism evidence="7 10">
    <name type="scientific">Limulus polyphemus</name>
    <name type="common">Atlantic horseshoe crab</name>
    <dbReference type="NCBI Taxonomy" id="6850"/>
    <lineage>
        <taxon>Eukaryota</taxon>
        <taxon>Metazoa</taxon>
        <taxon>Ecdysozoa</taxon>
        <taxon>Arthropoda</taxon>
        <taxon>Chelicerata</taxon>
        <taxon>Merostomata</taxon>
        <taxon>Xiphosura</taxon>
        <taxon>Limulidae</taxon>
        <taxon>Limulus</taxon>
    </lineage>
</organism>
<dbReference type="InterPro" id="IPR029052">
    <property type="entry name" value="Metallo-depent_PP-like"/>
</dbReference>
<accession>A0ABM1TFW7</accession>
<evidence type="ECO:0000259" key="6">
    <source>
        <dbReference type="Pfam" id="PF00149"/>
    </source>
</evidence>
<feature type="transmembrane region" description="Helical" evidence="5">
    <location>
        <begin position="12"/>
        <end position="30"/>
    </location>
</feature>
<evidence type="ECO:0000313" key="10">
    <source>
        <dbReference type="RefSeq" id="XP_022254773.1"/>
    </source>
</evidence>
<name>A0ABM1TFW7_LIMPO</name>
<evidence type="ECO:0000256" key="1">
    <source>
        <dbReference type="ARBA" id="ARBA00004141"/>
    </source>
</evidence>
<dbReference type="InterPro" id="IPR004843">
    <property type="entry name" value="Calcineurin-like_PHP"/>
</dbReference>
<dbReference type="SUPFAM" id="SSF56300">
    <property type="entry name" value="Metallo-dependent phosphatases"/>
    <property type="match status" value="1"/>
</dbReference>
<evidence type="ECO:0000256" key="5">
    <source>
        <dbReference type="SAM" id="Phobius"/>
    </source>
</evidence>
<evidence type="ECO:0000256" key="3">
    <source>
        <dbReference type="ARBA" id="ARBA00022989"/>
    </source>
</evidence>
<keyword evidence="7" id="KW-1185">Reference proteome</keyword>
<dbReference type="PANTHER" id="PTHR13315:SF4">
    <property type="entry name" value="METALLOPHOSPHOESTERASE, ISOFORM E"/>
    <property type="match status" value="1"/>
</dbReference>
<dbReference type="RefSeq" id="XP_022254773.1">
    <property type="nucleotide sequence ID" value="XM_022399065.1"/>
</dbReference>
<keyword evidence="4 5" id="KW-0472">Membrane</keyword>
<dbReference type="Pfam" id="PF00149">
    <property type="entry name" value="Metallophos"/>
    <property type="match status" value="1"/>
</dbReference>
<feature type="transmembrane region" description="Helical" evidence="5">
    <location>
        <begin position="314"/>
        <end position="333"/>
    </location>
</feature>
<dbReference type="InterPro" id="IPR033308">
    <property type="entry name" value="PGAP5/Cdc1/Ted1"/>
</dbReference>
<proteinExistence type="predicted"/>
<evidence type="ECO:0000256" key="4">
    <source>
        <dbReference type="ARBA" id="ARBA00023136"/>
    </source>
</evidence>
<dbReference type="RefSeq" id="XP_022254772.1">
    <property type="nucleotide sequence ID" value="XM_022399064.1"/>
</dbReference>
<sequence length="354" mass="41590">MEILTIWKTGMKFIVVLVVVLFLYMEWGIYKLYPWLYWPAFHPQSSNGLRILIIGDPQLLGYHYTENTVFEKLSRWDCDRYIKQTFLLTLNHFNPDLFIFLGDNMDEGDVATDDEFKEYLERFIRVFEPVDFSKKAILVPGDNDIGGEKELPQPQVVERFNSYFRKDSFIQIKFVDFLKVNLLTSTNEHVTAPPILSDRYRIVVSHIPVMGQYHYFINEVMKIHPNLILSAHEHISAHITYSNGSGMVMDEYPWAVGRKLQTLHLNDKQVHEIVVPTCSYRMGTENIGYGATVLEQDGTLHYTVLWLPSRFLQLYIYITLVFVLGLMLVLLAIRRLSFRNRLYTPFPMRVQRMK</sequence>
<comment type="subcellular location">
    <subcellularLocation>
        <location evidence="1">Membrane</location>
        <topology evidence="1">Multi-pass membrane protein</topology>
    </subcellularLocation>
</comment>
<keyword evidence="3 5" id="KW-1133">Transmembrane helix</keyword>
<evidence type="ECO:0000313" key="7">
    <source>
        <dbReference type="Proteomes" id="UP000694941"/>
    </source>
</evidence>
<reference evidence="8 9" key="1">
    <citation type="submission" date="2025-05" db="UniProtKB">
        <authorList>
            <consortium name="RefSeq"/>
        </authorList>
    </citation>
    <scope>IDENTIFICATION</scope>
    <source>
        <tissue evidence="8 9">Muscle</tissue>
    </source>
</reference>
<dbReference type="RefSeq" id="XP_013786474.1">
    <property type="nucleotide sequence ID" value="XM_013931020.2"/>
</dbReference>
<evidence type="ECO:0000313" key="8">
    <source>
        <dbReference type="RefSeq" id="XP_013786474.1"/>
    </source>
</evidence>
<feature type="domain" description="Calcineurin-like phosphoesterase" evidence="6">
    <location>
        <begin position="49"/>
        <end position="235"/>
    </location>
</feature>